<dbReference type="AlphaFoldDB" id="A0A1F4NRL6"/>
<dbReference type="Proteomes" id="UP000176651">
    <property type="component" value="Unassembled WGS sequence"/>
</dbReference>
<evidence type="ECO:0000313" key="1">
    <source>
        <dbReference type="EMBL" id="OGB74133.1"/>
    </source>
</evidence>
<reference evidence="1 2" key="1">
    <citation type="journal article" date="2016" name="Nat. Commun.">
        <title>Thousands of microbial genomes shed light on interconnected biogeochemical processes in an aquifer system.</title>
        <authorList>
            <person name="Anantharaman K."/>
            <person name="Brown C.T."/>
            <person name="Hug L.A."/>
            <person name="Sharon I."/>
            <person name="Castelle C.J."/>
            <person name="Probst A.J."/>
            <person name="Thomas B.C."/>
            <person name="Singh A."/>
            <person name="Wilkins M.J."/>
            <person name="Karaoz U."/>
            <person name="Brodie E.L."/>
            <person name="Williams K.H."/>
            <person name="Hubbard S.S."/>
            <person name="Banfield J.F."/>
        </authorList>
    </citation>
    <scope>NUCLEOTIDE SEQUENCE [LARGE SCALE GENOMIC DNA]</scope>
</reference>
<gene>
    <name evidence="1" type="ORF">A2V68_02260</name>
</gene>
<proteinExistence type="predicted"/>
<dbReference type="PROSITE" id="PS51257">
    <property type="entry name" value="PROKAR_LIPOPROTEIN"/>
    <property type="match status" value="1"/>
</dbReference>
<comment type="caution">
    <text evidence="1">The sequence shown here is derived from an EMBL/GenBank/DDBJ whole genome shotgun (WGS) entry which is preliminary data.</text>
</comment>
<name>A0A1F4NRL6_UNCK3</name>
<organism evidence="1 2">
    <name type="scientific">candidate division Kazan bacterium RBG_13_50_9</name>
    <dbReference type="NCBI Taxonomy" id="1798535"/>
    <lineage>
        <taxon>Bacteria</taxon>
        <taxon>Bacteria division Kazan-3B-28</taxon>
    </lineage>
</organism>
<protein>
    <submittedName>
        <fullName evidence="1">Uncharacterized protein</fullName>
    </submittedName>
</protein>
<sequence length="463" mass="48868">MCTRALLVAVLVLLVVVSLTSCGGGGGKSLGPGITPPPPKPEWTSPVGRWEIAGEPAKYVVDKVYRVVLTISIADPVNRGENEVLVALYGRGENPAFYPASATLKFVPTGNTLVNALGEFEKNAAGRGTVSFQVQDTAGHVLTTISFARDFVTGGGPTPPPPTNRPPVVTDYYPQSATVELQQGGDTFGFRLVGTDPDGDPVRTFWILGGGAPVEGDNFYFDPATLGTLSLVGHLVDGRGGDVARLWTIKVSPATVVGKPGTITGIGVASGDPLKVYPGDTITLRITVEGWVVGTGENAPPHPDLSVTGGTLTNWRWQGDGVWLVDWIAPSAIGTYTIGIGSLILTITVISEPTGQTLQVLDTPISLELGEAHQVRVALKENGSWVRELSSSEFSCTLMGLPAEDSWVQAILTDSGVIQTWQDSGPPEYQVTGYVTPDTYTLRVTFGSLDPIETPVEITFATQ</sequence>
<evidence type="ECO:0000313" key="2">
    <source>
        <dbReference type="Proteomes" id="UP000176651"/>
    </source>
</evidence>
<dbReference type="EMBL" id="META01000004">
    <property type="protein sequence ID" value="OGB74133.1"/>
    <property type="molecule type" value="Genomic_DNA"/>
</dbReference>
<accession>A0A1F4NRL6</accession>